<keyword evidence="1" id="KW-1133">Transmembrane helix</keyword>
<name>A0ABM7RCZ8_9BACT</name>
<feature type="transmembrane region" description="Helical" evidence="1">
    <location>
        <begin position="85"/>
        <end position="112"/>
    </location>
</feature>
<protein>
    <submittedName>
        <fullName evidence="2">Uncharacterized protein</fullName>
    </submittedName>
</protein>
<accession>A0ABM7RCZ8</accession>
<dbReference type="RefSeq" id="WP_338689969.1">
    <property type="nucleotide sequence ID" value="NZ_AP024702.1"/>
</dbReference>
<organism evidence="2 3">
    <name type="scientific">Haloferula helveola</name>
    <dbReference type="NCBI Taxonomy" id="490095"/>
    <lineage>
        <taxon>Bacteria</taxon>
        <taxon>Pseudomonadati</taxon>
        <taxon>Verrucomicrobiota</taxon>
        <taxon>Verrucomicrobiia</taxon>
        <taxon>Verrucomicrobiales</taxon>
        <taxon>Verrucomicrobiaceae</taxon>
        <taxon>Haloferula</taxon>
    </lineage>
</organism>
<dbReference type="EMBL" id="AP024702">
    <property type="protein sequence ID" value="BCX47663.1"/>
    <property type="molecule type" value="Genomic_DNA"/>
</dbReference>
<feature type="transmembrane region" description="Helical" evidence="1">
    <location>
        <begin position="6"/>
        <end position="24"/>
    </location>
</feature>
<keyword evidence="1" id="KW-0812">Transmembrane</keyword>
<evidence type="ECO:0000256" key="1">
    <source>
        <dbReference type="SAM" id="Phobius"/>
    </source>
</evidence>
<keyword evidence="1" id="KW-0472">Membrane</keyword>
<evidence type="ECO:0000313" key="2">
    <source>
        <dbReference type="EMBL" id="BCX47663.1"/>
    </source>
</evidence>
<sequence>MYQIHTLVIAASAILLLLAILRYRVFKLPRLLPFGTIVFGFSQLFPLASFFIGTDRLSAVLEGRFAAEEVEDIYYSYDDQSVSEAYFMVQSGFSVLGQIGFLLIGIGFLSLVRRMIRQHQLPLHS</sequence>
<gene>
    <name evidence="2" type="ORF">HAHE_15710</name>
</gene>
<feature type="transmembrane region" description="Helical" evidence="1">
    <location>
        <begin position="31"/>
        <end position="52"/>
    </location>
</feature>
<evidence type="ECO:0000313" key="3">
    <source>
        <dbReference type="Proteomes" id="UP001374893"/>
    </source>
</evidence>
<dbReference type="Proteomes" id="UP001374893">
    <property type="component" value="Chromosome"/>
</dbReference>
<keyword evidence="3" id="KW-1185">Reference proteome</keyword>
<reference evidence="2 3" key="1">
    <citation type="submission" date="2021-06" db="EMBL/GenBank/DDBJ databases">
        <title>Complete genome of Haloferula helveola possessing various polysaccharide degrading enzymes.</title>
        <authorList>
            <person name="Takami H."/>
            <person name="Huang C."/>
            <person name="Hamasaki K."/>
        </authorList>
    </citation>
    <scope>NUCLEOTIDE SEQUENCE [LARGE SCALE GENOMIC DNA]</scope>
    <source>
        <strain evidence="2 3">CN-1</strain>
    </source>
</reference>
<proteinExistence type="predicted"/>